<evidence type="ECO:0000313" key="2">
    <source>
        <dbReference type="Proteomes" id="UP001206639"/>
    </source>
</evidence>
<proteinExistence type="predicted"/>
<dbReference type="SUPFAM" id="SSF53474">
    <property type="entry name" value="alpha/beta-Hydrolases"/>
    <property type="match status" value="1"/>
</dbReference>
<keyword evidence="2" id="KW-1185">Reference proteome</keyword>
<name>A0ABT2M494_9MYCO</name>
<dbReference type="RefSeq" id="WP_260991157.1">
    <property type="nucleotide sequence ID" value="NZ_JAODWD010000001.1"/>
</dbReference>
<sequence>MTSAAARRDAVTVTASLDPALTLRAASAIEAFDRPVALTWGTDDDLFPLDHARRLHDAFPNATLIEVPYCSAFVMLDAPKVLADAIRSGTRIA</sequence>
<dbReference type="Proteomes" id="UP001206639">
    <property type="component" value="Unassembled WGS sequence"/>
</dbReference>
<dbReference type="InterPro" id="IPR029058">
    <property type="entry name" value="AB_hydrolase_fold"/>
</dbReference>
<evidence type="ECO:0000313" key="1">
    <source>
        <dbReference type="EMBL" id="MCT7657080.1"/>
    </source>
</evidence>
<organism evidence="1 2">
    <name type="scientific">Mycobacterium deserti</name>
    <dbReference type="NCBI Taxonomy" id="2978347"/>
    <lineage>
        <taxon>Bacteria</taxon>
        <taxon>Bacillati</taxon>
        <taxon>Actinomycetota</taxon>
        <taxon>Actinomycetes</taxon>
        <taxon>Mycobacteriales</taxon>
        <taxon>Mycobacteriaceae</taxon>
        <taxon>Mycobacterium</taxon>
    </lineage>
</organism>
<comment type="caution">
    <text evidence="1">The sequence shown here is derived from an EMBL/GenBank/DDBJ whole genome shotgun (WGS) entry which is preliminary data.</text>
</comment>
<dbReference type="GO" id="GO:0016787">
    <property type="term" value="F:hydrolase activity"/>
    <property type="evidence" value="ECO:0007669"/>
    <property type="project" value="UniProtKB-KW"/>
</dbReference>
<accession>A0ABT2M494</accession>
<dbReference type="Gene3D" id="3.40.50.1820">
    <property type="entry name" value="alpha/beta hydrolase"/>
    <property type="match status" value="1"/>
</dbReference>
<gene>
    <name evidence="1" type="ORF">N4S67_01435</name>
</gene>
<reference evidence="2" key="1">
    <citation type="submission" date="2023-07" db="EMBL/GenBank/DDBJ databases">
        <authorList>
            <person name="Deng Y."/>
            <person name="Zhang Y.-Q."/>
        </authorList>
    </citation>
    <scope>NUCLEOTIDE SEQUENCE [LARGE SCALE GENOMIC DNA]</scope>
    <source>
        <strain evidence="2">CPCC 205710</strain>
    </source>
</reference>
<protein>
    <submittedName>
        <fullName evidence="1">Alpha/beta hydrolase</fullName>
    </submittedName>
</protein>
<keyword evidence="1" id="KW-0378">Hydrolase</keyword>
<dbReference type="EMBL" id="JAODWD010000001">
    <property type="protein sequence ID" value="MCT7657080.1"/>
    <property type="molecule type" value="Genomic_DNA"/>
</dbReference>